<reference evidence="2 3" key="1">
    <citation type="submission" date="2019-09" db="EMBL/GenBank/DDBJ databases">
        <title>Complete Genome Sequence of Janibacter melonis M714 with both human health impact and industrial applications.</title>
        <authorList>
            <person name="Jin M."/>
            <person name="Zhao Q.R."/>
        </authorList>
    </citation>
    <scope>NUCLEOTIDE SEQUENCE [LARGE SCALE GENOMIC DNA]</scope>
    <source>
        <strain evidence="2 3">M714</strain>
    </source>
</reference>
<feature type="region of interest" description="Disordered" evidence="1">
    <location>
        <begin position="25"/>
        <end position="96"/>
    </location>
</feature>
<proteinExistence type="predicted"/>
<gene>
    <name evidence="2" type="ORF">EEW87_001820</name>
</gene>
<dbReference type="PROSITE" id="PS51257">
    <property type="entry name" value="PROKAR_LIPOPROTEIN"/>
    <property type="match status" value="1"/>
</dbReference>
<name>A0A5P8FKG7_9MICO</name>
<sequence>MGIRVASRVVGCLAAVTVVGGCGEGVPASPGGSSTSTPQPSSTSGATPDPTSDLVAPHHEENAAATRRQDPSPSDSSSARAALPRVRSALEAQRRRGEIGVDETRATVLGLGYDDADVEVLDIAAHLGDPAATPGVLVGIATGPRTCLVGAVTQRRVSLEVDGTGPPGEYRCVAPVTH</sequence>
<dbReference type="Proteomes" id="UP000271708">
    <property type="component" value="Chromosome"/>
</dbReference>
<feature type="compositionally biased region" description="Low complexity" evidence="1">
    <location>
        <begin position="27"/>
        <end position="48"/>
    </location>
</feature>
<evidence type="ECO:0000313" key="3">
    <source>
        <dbReference type="Proteomes" id="UP000271708"/>
    </source>
</evidence>
<dbReference type="AlphaFoldDB" id="A0A5P8FKG7"/>
<protein>
    <submittedName>
        <fullName evidence="2">Uncharacterized protein</fullName>
    </submittedName>
</protein>
<organism evidence="2 3">
    <name type="scientific">Janibacter melonis</name>
    <dbReference type="NCBI Taxonomy" id="262209"/>
    <lineage>
        <taxon>Bacteria</taxon>
        <taxon>Bacillati</taxon>
        <taxon>Actinomycetota</taxon>
        <taxon>Actinomycetes</taxon>
        <taxon>Micrococcales</taxon>
        <taxon>Intrasporangiaceae</taxon>
        <taxon>Janibacter</taxon>
    </lineage>
</organism>
<dbReference type="RefSeq" id="WP_148041555.1">
    <property type="nucleotide sequence ID" value="NZ_CP044548.2"/>
</dbReference>
<evidence type="ECO:0000256" key="1">
    <source>
        <dbReference type="SAM" id="MobiDB-lite"/>
    </source>
</evidence>
<accession>A0A5P8FKG7</accession>
<dbReference type="EMBL" id="CP044548">
    <property type="protein sequence ID" value="QFQ29332.2"/>
    <property type="molecule type" value="Genomic_DNA"/>
</dbReference>
<feature type="compositionally biased region" description="Basic and acidic residues" evidence="1">
    <location>
        <begin position="56"/>
        <end position="70"/>
    </location>
</feature>
<dbReference type="KEGG" id="jme:EEW87_001820"/>
<dbReference type="GeneID" id="59163172"/>
<evidence type="ECO:0000313" key="2">
    <source>
        <dbReference type="EMBL" id="QFQ29332.2"/>
    </source>
</evidence>